<evidence type="ECO:0000256" key="1">
    <source>
        <dbReference type="ARBA" id="ARBA00004442"/>
    </source>
</evidence>
<protein>
    <submittedName>
        <fullName evidence="9">RagB/SusD family nutrient uptake outer membrane protein</fullName>
    </submittedName>
</protein>
<dbReference type="Pfam" id="PF14322">
    <property type="entry name" value="SusD-like_3"/>
    <property type="match status" value="1"/>
</dbReference>
<dbReference type="Pfam" id="PF07980">
    <property type="entry name" value="SusD_RagB"/>
    <property type="match status" value="1"/>
</dbReference>
<evidence type="ECO:0000313" key="10">
    <source>
        <dbReference type="Proteomes" id="UP001500954"/>
    </source>
</evidence>
<dbReference type="InterPro" id="IPR033985">
    <property type="entry name" value="SusD-like_N"/>
</dbReference>
<evidence type="ECO:0000256" key="4">
    <source>
        <dbReference type="ARBA" id="ARBA00023136"/>
    </source>
</evidence>
<dbReference type="CDD" id="cd08977">
    <property type="entry name" value="SusD"/>
    <property type="match status" value="1"/>
</dbReference>
<feature type="domain" description="RagB/SusD" evidence="7">
    <location>
        <begin position="274"/>
        <end position="541"/>
    </location>
</feature>
<dbReference type="SUPFAM" id="SSF48452">
    <property type="entry name" value="TPR-like"/>
    <property type="match status" value="1"/>
</dbReference>
<dbReference type="Gene3D" id="1.25.40.390">
    <property type="match status" value="1"/>
</dbReference>
<evidence type="ECO:0000259" key="8">
    <source>
        <dbReference type="Pfam" id="PF14322"/>
    </source>
</evidence>
<feature type="signal peptide" evidence="6">
    <location>
        <begin position="1"/>
        <end position="24"/>
    </location>
</feature>
<proteinExistence type="inferred from homology"/>
<dbReference type="InterPro" id="IPR011990">
    <property type="entry name" value="TPR-like_helical_dom_sf"/>
</dbReference>
<dbReference type="EMBL" id="BAABCY010000092">
    <property type="protein sequence ID" value="GAA3582344.1"/>
    <property type="molecule type" value="Genomic_DNA"/>
</dbReference>
<keyword evidence="5" id="KW-0998">Cell outer membrane</keyword>
<sequence>MKMKKLVIKLLVLGILVHSCSESYLDTTPKDFITPATFLENEAQIEILLNGVYHQLDFGGTGDADQKLNPFVFDNMTDNSVDLQPWHGTTAFAKGGVPANNKRVVWKWKRNYQGIARANTFIDLVSESPIQSDKIPRYFAEAKFLRAWYYHDLVMFYGDVPLLLNKPNLEEGQPSRTPKSEVITQILKDLDEAISVLPLSYTGNEKGRITKGAAIAFKARVLLFEERWTEAAAVAKECMDLGVYSLFPDYEGLFLEVNESAVSDSEAILEVFYTPNVNASFFQTPIMEWWPMVLPSLSMAEAYYMDNGLPITDPSSGYDPENPYMDRDPRLYASIYYPGAPWRVEFWGRTAEDNRFQENWILGGTGFKPKKWMNDGKQMDRWSGEGNNKIFLRYAEVLLTYAEAKNEASGPDASVYSAIDELRNRIGMTTLTDAMPGLSQEEMREVIRNERRVEFLYEGLRLNDIRRWKIGEEVMVDSEGYDHTYLKDMSYPGDGMGTTADWQYVRRIVDVRSFVAPRDYLWPIPQEEVDSNPNMTQNPGY</sequence>
<reference evidence="10" key="1">
    <citation type="journal article" date="2019" name="Int. J. Syst. Evol. Microbiol.">
        <title>The Global Catalogue of Microorganisms (GCM) 10K type strain sequencing project: providing services to taxonomists for standard genome sequencing and annotation.</title>
        <authorList>
            <consortium name="The Broad Institute Genomics Platform"/>
            <consortium name="The Broad Institute Genome Sequencing Center for Infectious Disease"/>
            <person name="Wu L."/>
            <person name="Ma J."/>
        </authorList>
    </citation>
    <scope>NUCLEOTIDE SEQUENCE [LARGE SCALE GENOMIC DNA]</scope>
    <source>
        <strain evidence="10">JCM 17111</strain>
    </source>
</reference>
<organism evidence="9 10">
    <name type="scientific">Snuella lapsa</name>
    <dbReference type="NCBI Taxonomy" id="870481"/>
    <lineage>
        <taxon>Bacteria</taxon>
        <taxon>Pseudomonadati</taxon>
        <taxon>Bacteroidota</taxon>
        <taxon>Flavobacteriia</taxon>
        <taxon>Flavobacteriales</taxon>
        <taxon>Flavobacteriaceae</taxon>
        <taxon>Snuella</taxon>
    </lineage>
</organism>
<accession>A0ABP6YGE6</accession>
<comment type="subcellular location">
    <subcellularLocation>
        <location evidence="1">Cell outer membrane</location>
    </subcellularLocation>
</comment>
<feature type="chain" id="PRO_5046890250" evidence="6">
    <location>
        <begin position="25"/>
        <end position="541"/>
    </location>
</feature>
<keyword evidence="3 6" id="KW-0732">Signal</keyword>
<comment type="similarity">
    <text evidence="2">Belongs to the SusD family.</text>
</comment>
<evidence type="ECO:0000313" key="9">
    <source>
        <dbReference type="EMBL" id="GAA3582344.1"/>
    </source>
</evidence>
<name>A0ABP6YGE6_9FLAO</name>
<feature type="domain" description="SusD-like N-terminal" evidence="8">
    <location>
        <begin position="24"/>
        <end position="223"/>
    </location>
</feature>
<keyword evidence="10" id="KW-1185">Reference proteome</keyword>
<gene>
    <name evidence="9" type="ORF">GCM10022395_33400</name>
</gene>
<evidence type="ECO:0000256" key="2">
    <source>
        <dbReference type="ARBA" id="ARBA00006275"/>
    </source>
</evidence>
<dbReference type="InterPro" id="IPR012944">
    <property type="entry name" value="SusD_RagB_dom"/>
</dbReference>
<evidence type="ECO:0000256" key="6">
    <source>
        <dbReference type="SAM" id="SignalP"/>
    </source>
</evidence>
<evidence type="ECO:0000256" key="3">
    <source>
        <dbReference type="ARBA" id="ARBA00022729"/>
    </source>
</evidence>
<evidence type="ECO:0000256" key="5">
    <source>
        <dbReference type="ARBA" id="ARBA00023237"/>
    </source>
</evidence>
<dbReference type="Proteomes" id="UP001500954">
    <property type="component" value="Unassembled WGS sequence"/>
</dbReference>
<comment type="caution">
    <text evidence="9">The sequence shown here is derived from an EMBL/GenBank/DDBJ whole genome shotgun (WGS) entry which is preliminary data.</text>
</comment>
<evidence type="ECO:0000259" key="7">
    <source>
        <dbReference type="Pfam" id="PF07980"/>
    </source>
</evidence>
<keyword evidence="4" id="KW-0472">Membrane</keyword>